<keyword evidence="7" id="KW-0539">Nucleus</keyword>
<dbReference type="SUPFAM" id="SSF57879">
    <property type="entry name" value="Zinc domain conserved in yeast copper-regulated transcription factors"/>
    <property type="match status" value="1"/>
</dbReference>
<dbReference type="GeneID" id="64667510"/>
<comment type="caution">
    <text evidence="10">The sequence shown here is derived from an EMBL/GenBank/DDBJ whole genome shotgun (WGS) entry which is preliminary data.</text>
</comment>
<evidence type="ECO:0000256" key="6">
    <source>
        <dbReference type="ARBA" id="ARBA00023163"/>
    </source>
</evidence>
<comment type="subcellular location">
    <subcellularLocation>
        <location evidence="1">Nucleus</location>
    </subcellularLocation>
</comment>
<evidence type="ECO:0000256" key="5">
    <source>
        <dbReference type="ARBA" id="ARBA00023015"/>
    </source>
</evidence>
<gene>
    <name evidence="10" type="ORF">F5891DRAFT_77678</name>
</gene>
<dbReference type="GO" id="GO:0006878">
    <property type="term" value="P:intracellular copper ion homeostasis"/>
    <property type="evidence" value="ECO:0007669"/>
    <property type="project" value="TreeGrafter"/>
</dbReference>
<sequence length="580" mass="62259">MVLVSDKKYAWYVFHYVLTPSFVLRCTLSSETCIKGHRSSACKHTDRPLFEIKKKGRPVTQCEHCRELRKTKQVHVKCSCGSQDQGATGVHEASHSKKVTPKLPATAAFPHGLPEALETLATLLPASDDSDHSGETSPTGCRCSSGGPCNCCIPRKPVTRRRFSGAEPPKRDKLHSDSSKHHESLSPPLSSHVLARIAELRPVLPKPAHRQHPLDGSLHNPSSSVPHSHNIRHHNYDFSPYGRAYGYTHSDHIHDQKGSSLTSDPRTFAGRSVQSPQQTLGSQHVPDAWSPAEVFPSVCACGDSCMCPGCTLHNNLPITGGATFASCSNPSSCAFCLDCTILSIPASNPPPNIEPSSDPSQSQEFDEWLRQVALSPGVSNSQSNFNSYELTTSQTQSYQSGRPRIPETPSPPVGCCGGRCKCSRNCACLPDCCGCCQGCQCDNHCNDARSRTTFAVSAGRRLPEFMAMTNIRDQLSASGVGAGGQGYYGQQGAFVDYSEAPSRSSSGSSLASRVPTRPPSGLGSRLLGQSGPSSSTRSPPAHVVPSGSIRGFATYAESERVRGAAPYSSYNPSLDAMRFD</sequence>
<organism evidence="10 11">
    <name type="scientific">Suillus fuscotomentosus</name>
    <dbReference type="NCBI Taxonomy" id="1912939"/>
    <lineage>
        <taxon>Eukaryota</taxon>
        <taxon>Fungi</taxon>
        <taxon>Dikarya</taxon>
        <taxon>Basidiomycota</taxon>
        <taxon>Agaricomycotina</taxon>
        <taxon>Agaricomycetes</taxon>
        <taxon>Agaricomycetidae</taxon>
        <taxon>Boletales</taxon>
        <taxon>Suillineae</taxon>
        <taxon>Suillaceae</taxon>
        <taxon>Suillus</taxon>
    </lineage>
</organism>
<feature type="compositionally biased region" description="Basic and acidic residues" evidence="8">
    <location>
        <begin position="168"/>
        <end position="184"/>
    </location>
</feature>
<dbReference type="AlphaFoldDB" id="A0AAD4ECF5"/>
<evidence type="ECO:0000313" key="10">
    <source>
        <dbReference type="EMBL" id="KAG1903592.1"/>
    </source>
</evidence>
<dbReference type="EMBL" id="JABBWK010000012">
    <property type="protein sequence ID" value="KAG1903592.1"/>
    <property type="molecule type" value="Genomic_DNA"/>
</dbReference>
<dbReference type="InterPro" id="IPR036395">
    <property type="entry name" value="Cu_fist_DNA-bd_dom_sf"/>
</dbReference>
<proteinExistence type="predicted"/>
<evidence type="ECO:0000259" key="9">
    <source>
        <dbReference type="PROSITE" id="PS50073"/>
    </source>
</evidence>
<dbReference type="RefSeq" id="XP_041229167.1">
    <property type="nucleotide sequence ID" value="XM_041373212.1"/>
</dbReference>
<keyword evidence="5" id="KW-0805">Transcription regulation</keyword>
<reference evidence="10" key="1">
    <citation type="journal article" date="2020" name="New Phytol.">
        <title>Comparative genomics reveals dynamic genome evolution in host specialist ectomycorrhizal fungi.</title>
        <authorList>
            <person name="Lofgren L.A."/>
            <person name="Nguyen N.H."/>
            <person name="Vilgalys R."/>
            <person name="Ruytinx J."/>
            <person name="Liao H.L."/>
            <person name="Branco S."/>
            <person name="Kuo A."/>
            <person name="LaButti K."/>
            <person name="Lipzen A."/>
            <person name="Andreopoulos W."/>
            <person name="Pangilinan J."/>
            <person name="Riley R."/>
            <person name="Hundley H."/>
            <person name="Na H."/>
            <person name="Barry K."/>
            <person name="Grigoriev I.V."/>
            <person name="Stajich J.E."/>
            <person name="Kennedy P.G."/>
        </authorList>
    </citation>
    <scope>NUCLEOTIDE SEQUENCE</scope>
    <source>
        <strain evidence="10">FC203</strain>
    </source>
</reference>
<dbReference type="GO" id="GO:0006879">
    <property type="term" value="P:intracellular iron ion homeostasis"/>
    <property type="evidence" value="ECO:0007669"/>
    <property type="project" value="TreeGrafter"/>
</dbReference>
<dbReference type="SMART" id="SM00412">
    <property type="entry name" value="Cu_FIST"/>
    <property type="match status" value="1"/>
</dbReference>
<dbReference type="GO" id="GO:0005634">
    <property type="term" value="C:nucleus"/>
    <property type="evidence" value="ECO:0007669"/>
    <property type="project" value="UniProtKB-SubCell"/>
</dbReference>
<dbReference type="GO" id="GO:0000978">
    <property type="term" value="F:RNA polymerase II cis-regulatory region sequence-specific DNA binding"/>
    <property type="evidence" value="ECO:0007669"/>
    <property type="project" value="TreeGrafter"/>
</dbReference>
<dbReference type="PROSITE" id="PS50073">
    <property type="entry name" value="COPPER_FIST_2"/>
    <property type="match status" value="1"/>
</dbReference>
<name>A0AAD4ECF5_9AGAM</name>
<evidence type="ECO:0000256" key="7">
    <source>
        <dbReference type="ARBA" id="ARBA00023242"/>
    </source>
</evidence>
<evidence type="ECO:0000256" key="4">
    <source>
        <dbReference type="ARBA" id="ARBA00023008"/>
    </source>
</evidence>
<keyword evidence="3" id="KW-0862">Zinc</keyword>
<dbReference type="SMART" id="SM01090">
    <property type="entry name" value="Copper-fist"/>
    <property type="match status" value="1"/>
</dbReference>
<dbReference type="GO" id="GO:0045944">
    <property type="term" value="P:positive regulation of transcription by RNA polymerase II"/>
    <property type="evidence" value="ECO:0007669"/>
    <property type="project" value="TreeGrafter"/>
</dbReference>
<feature type="region of interest" description="Disordered" evidence="8">
    <location>
        <begin position="207"/>
        <end position="233"/>
    </location>
</feature>
<protein>
    <recommendedName>
        <fullName evidence="9">Copper-fist domain-containing protein</fullName>
    </recommendedName>
</protein>
<dbReference type="Proteomes" id="UP001195769">
    <property type="component" value="Unassembled WGS sequence"/>
</dbReference>
<keyword evidence="6" id="KW-0804">Transcription</keyword>
<evidence type="ECO:0000256" key="8">
    <source>
        <dbReference type="SAM" id="MobiDB-lite"/>
    </source>
</evidence>
<dbReference type="FunFam" id="3.90.430.10:FF:000001">
    <property type="entry name" value="Copper fist DNA-binding protein"/>
    <property type="match status" value="1"/>
</dbReference>
<accession>A0AAD4ECF5</accession>
<keyword evidence="2" id="KW-0479">Metal-binding</keyword>
<dbReference type="GO" id="GO:0000981">
    <property type="term" value="F:DNA-binding transcription factor activity, RNA polymerase II-specific"/>
    <property type="evidence" value="ECO:0007669"/>
    <property type="project" value="TreeGrafter"/>
</dbReference>
<evidence type="ECO:0000256" key="3">
    <source>
        <dbReference type="ARBA" id="ARBA00022833"/>
    </source>
</evidence>
<feature type="region of interest" description="Disordered" evidence="8">
    <location>
        <begin position="249"/>
        <end position="285"/>
    </location>
</feature>
<feature type="compositionally biased region" description="Low complexity" evidence="8">
    <location>
        <begin position="519"/>
        <end position="535"/>
    </location>
</feature>
<evidence type="ECO:0000256" key="2">
    <source>
        <dbReference type="ARBA" id="ARBA00022723"/>
    </source>
</evidence>
<dbReference type="InterPro" id="IPR001083">
    <property type="entry name" value="Cu_fist_DNA-bd_dom"/>
</dbReference>
<dbReference type="Gene3D" id="3.90.430.10">
    <property type="entry name" value="Copper fist DNA-binding domain"/>
    <property type="match status" value="1"/>
</dbReference>
<dbReference type="PANTHER" id="PTHR28088:SF5">
    <property type="entry name" value="TRANSCRIPTIONAL ACTIVATOR HAA1-RELATED"/>
    <property type="match status" value="1"/>
</dbReference>
<feature type="region of interest" description="Disordered" evidence="8">
    <location>
        <begin position="161"/>
        <end position="191"/>
    </location>
</feature>
<feature type="compositionally biased region" description="Low complexity" evidence="8">
    <location>
        <begin position="498"/>
        <end position="512"/>
    </location>
</feature>
<evidence type="ECO:0000256" key="1">
    <source>
        <dbReference type="ARBA" id="ARBA00004123"/>
    </source>
</evidence>
<dbReference type="Pfam" id="PF00649">
    <property type="entry name" value="Copper-fist"/>
    <property type="match status" value="1"/>
</dbReference>
<dbReference type="InterPro" id="IPR051763">
    <property type="entry name" value="Copper_Homeo_Regul"/>
</dbReference>
<keyword evidence="11" id="KW-1185">Reference proteome</keyword>
<feature type="compositionally biased region" description="Polar residues" evidence="8">
    <location>
        <begin position="272"/>
        <end position="282"/>
    </location>
</feature>
<feature type="compositionally biased region" description="Low complexity" evidence="8">
    <location>
        <begin position="217"/>
        <end position="228"/>
    </location>
</feature>
<feature type="region of interest" description="Disordered" evidence="8">
    <location>
        <begin position="498"/>
        <end position="549"/>
    </location>
</feature>
<dbReference type="PANTHER" id="PTHR28088">
    <property type="entry name" value="TRANSCRIPTIONAL ACTIVATOR HAA1-RELATED"/>
    <property type="match status" value="1"/>
</dbReference>
<dbReference type="GO" id="GO:0005507">
    <property type="term" value="F:copper ion binding"/>
    <property type="evidence" value="ECO:0007669"/>
    <property type="project" value="InterPro"/>
</dbReference>
<keyword evidence="4" id="KW-0186">Copper</keyword>
<feature type="domain" description="Copper-fist" evidence="9">
    <location>
        <begin position="28"/>
        <end position="59"/>
    </location>
</feature>
<evidence type="ECO:0000313" key="11">
    <source>
        <dbReference type="Proteomes" id="UP001195769"/>
    </source>
</evidence>